<comment type="caution">
    <text evidence="5">The sequence shown here is derived from an EMBL/GenBank/DDBJ whole genome shotgun (WGS) entry which is preliminary data.</text>
</comment>
<dbReference type="InterPro" id="IPR039336">
    <property type="entry name" value="Midnolin"/>
</dbReference>
<keyword evidence="6" id="KW-1185">Reference proteome</keyword>
<name>A0AA88L9C1_ARTSF</name>
<dbReference type="PANTHER" id="PTHR23010">
    <property type="entry name" value="MIDNOLIN"/>
    <property type="match status" value="1"/>
</dbReference>
<dbReference type="Proteomes" id="UP001187531">
    <property type="component" value="Unassembled WGS sequence"/>
</dbReference>
<sequence length="416" mass="45811">MNNLEDTEKIVDNGENETPGCSCGHRSDIYSVIVSPTTGGNFEVKVSKSDSVESLKRIISKRLKVAKERICLLFRDRQLKDGLLKENGITEGCRITLLPSVETGLMTQKPEQSVMQALESLNDNQVNDFLSGKAPLNLTMRLGDHMMLIQLQLSAVATGSAAAASRKSRQVIIEQPQSLPVVSDDSCPRVSESPCVESCSGCSECSGKKLLDSRALAEASRNLTQTLKQLSSEDSNRRKKQGAIIESMHHHGKGVYSGTFSGTLNPALQDKNGRPKRDISTIIHILNDLLCAAPQYRKNGELLRKTAEEAIRSSTQQVPPKEAERLAEENQATRGKLEQLRMIMEERRARRRARREARVSPYSPSSQWQPQVQSTPLSATLNCDAAVSDDTESTSSRMETNDSSDLIEMTSEPLLA</sequence>
<gene>
    <name evidence="5" type="ORF">QYM36_002474</name>
</gene>
<feature type="region of interest" description="Disordered" evidence="3">
    <location>
        <begin position="311"/>
        <end position="335"/>
    </location>
</feature>
<feature type="region of interest" description="Disordered" evidence="3">
    <location>
        <begin position="348"/>
        <end position="416"/>
    </location>
</feature>
<dbReference type="EMBL" id="JAVRJZ010000005">
    <property type="protein sequence ID" value="KAK2721917.1"/>
    <property type="molecule type" value="Genomic_DNA"/>
</dbReference>
<proteinExistence type="predicted"/>
<dbReference type="InterPro" id="IPR029071">
    <property type="entry name" value="Ubiquitin-like_domsf"/>
</dbReference>
<feature type="domain" description="Ubiquitin-like" evidence="4">
    <location>
        <begin position="30"/>
        <end position="104"/>
    </location>
</feature>
<accession>A0AA88L9C1</accession>
<keyword evidence="2" id="KW-0539">Nucleus</keyword>
<dbReference type="Gene3D" id="3.10.20.90">
    <property type="entry name" value="Phosphatidylinositol 3-kinase Catalytic Subunit, Chain A, domain 1"/>
    <property type="match status" value="1"/>
</dbReference>
<dbReference type="Pfam" id="PF00240">
    <property type="entry name" value="ubiquitin"/>
    <property type="match status" value="1"/>
</dbReference>
<dbReference type="PROSITE" id="PS50053">
    <property type="entry name" value="UBIQUITIN_2"/>
    <property type="match status" value="1"/>
</dbReference>
<protein>
    <recommendedName>
        <fullName evidence="4">Ubiquitin-like domain-containing protein</fullName>
    </recommendedName>
</protein>
<dbReference type="SMART" id="SM00213">
    <property type="entry name" value="UBQ"/>
    <property type="match status" value="1"/>
</dbReference>
<dbReference type="GO" id="GO:0005634">
    <property type="term" value="C:nucleus"/>
    <property type="evidence" value="ECO:0007669"/>
    <property type="project" value="UniProtKB-SubCell"/>
</dbReference>
<evidence type="ECO:0000313" key="6">
    <source>
        <dbReference type="Proteomes" id="UP001187531"/>
    </source>
</evidence>
<feature type="compositionally biased region" description="Polar residues" evidence="3">
    <location>
        <begin position="393"/>
        <end position="404"/>
    </location>
</feature>
<dbReference type="AlphaFoldDB" id="A0AA88L9C1"/>
<reference evidence="5" key="1">
    <citation type="submission" date="2023-07" db="EMBL/GenBank/DDBJ databases">
        <title>Chromosome-level genome assembly of Artemia franciscana.</title>
        <authorList>
            <person name="Jo E."/>
        </authorList>
    </citation>
    <scope>NUCLEOTIDE SEQUENCE</scope>
    <source>
        <tissue evidence="5">Whole body</tissue>
    </source>
</reference>
<dbReference type="InterPro" id="IPR000626">
    <property type="entry name" value="Ubiquitin-like_dom"/>
</dbReference>
<dbReference type="PANTHER" id="PTHR23010:SF1">
    <property type="entry name" value="MIDNOLIN"/>
    <property type="match status" value="1"/>
</dbReference>
<evidence type="ECO:0000313" key="5">
    <source>
        <dbReference type="EMBL" id="KAK2721917.1"/>
    </source>
</evidence>
<dbReference type="CDD" id="cd01804">
    <property type="entry name" value="Ubl_midnolin"/>
    <property type="match status" value="1"/>
</dbReference>
<feature type="compositionally biased region" description="Low complexity" evidence="3">
    <location>
        <begin position="360"/>
        <end position="376"/>
    </location>
</feature>
<evidence type="ECO:0000259" key="4">
    <source>
        <dbReference type="PROSITE" id="PS50053"/>
    </source>
</evidence>
<dbReference type="SUPFAM" id="SSF54236">
    <property type="entry name" value="Ubiquitin-like"/>
    <property type="match status" value="1"/>
</dbReference>
<comment type="subcellular location">
    <subcellularLocation>
        <location evidence="1">Nucleus</location>
    </subcellularLocation>
</comment>
<evidence type="ECO:0000256" key="2">
    <source>
        <dbReference type="ARBA" id="ARBA00023242"/>
    </source>
</evidence>
<evidence type="ECO:0000256" key="3">
    <source>
        <dbReference type="SAM" id="MobiDB-lite"/>
    </source>
</evidence>
<evidence type="ECO:0000256" key="1">
    <source>
        <dbReference type="ARBA" id="ARBA00004123"/>
    </source>
</evidence>
<organism evidence="5 6">
    <name type="scientific">Artemia franciscana</name>
    <name type="common">Brine shrimp</name>
    <name type="synonym">Artemia sanfranciscana</name>
    <dbReference type="NCBI Taxonomy" id="6661"/>
    <lineage>
        <taxon>Eukaryota</taxon>
        <taxon>Metazoa</taxon>
        <taxon>Ecdysozoa</taxon>
        <taxon>Arthropoda</taxon>
        <taxon>Crustacea</taxon>
        <taxon>Branchiopoda</taxon>
        <taxon>Anostraca</taxon>
        <taxon>Artemiidae</taxon>
        <taxon>Artemia</taxon>
    </lineage>
</organism>